<dbReference type="Proteomes" id="UP001161017">
    <property type="component" value="Unassembled WGS sequence"/>
</dbReference>
<feature type="compositionally biased region" description="Basic and acidic residues" evidence="1">
    <location>
        <begin position="31"/>
        <end position="43"/>
    </location>
</feature>
<evidence type="ECO:0000256" key="1">
    <source>
        <dbReference type="SAM" id="MobiDB-lite"/>
    </source>
</evidence>
<feature type="compositionally biased region" description="Acidic residues" evidence="1">
    <location>
        <begin position="44"/>
        <end position="53"/>
    </location>
</feature>
<dbReference type="EMBL" id="JAPUFD010000005">
    <property type="protein sequence ID" value="MDI1487185.1"/>
    <property type="molecule type" value="Genomic_DNA"/>
</dbReference>
<proteinExistence type="predicted"/>
<organism evidence="2 3">
    <name type="scientific">Ramalina farinacea</name>
    <dbReference type="NCBI Taxonomy" id="258253"/>
    <lineage>
        <taxon>Eukaryota</taxon>
        <taxon>Fungi</taxon>
        <taxon>Dikarya</taxon>
        <taxon>Ascomycota</taxon>
        <taxon>Pezizomycotina</taxon>
        <taxon>Lecanoromycetes</taxon>
        <taxon>OSLEUM clade</taxon>
        <taxon>Lecanoromycetidae</taxon>
        <taxon>Lecanorales</taxon>
        <taxon>Lecanorineae</taxon>
        <taxon>Ramalinaceae</taxon>
        <taxon>Ramalina</taxon>
    </lineage>
</organism>
<dbReference type="AlphaFoldDB" id="A0AA43TUJ7"/>
<keyword evidence="3" id="KW-1185">Reference proteome</keyword>
<name>A0AA43TUJ7_9LECA</name>
<comment type="caution">
    <text evidence="2">The sequence shown here is derived from an EMBL/GenBank/DDBJ whole genome shotgun (WGS) entry which is preliminary data.</text>
</comment>
<feature type="region of interest" description="Disordered" evidence="1">
    <location>
        <begin position="1"/>
        <end position="102"/>
    </location>
</feature>
<sequence length="609" mass="69010">MSEPITPQRPVVRRARASRRVIESSPIEDPISEHVSGEGPIRDEIEDVLEDDNADRSLKVPILDDIEYSSEDNDVDSTVDPRDPSLSPATGMLSAATSAQPQPGDVRGFTTGLCWCSGGQAKYEDVSKGVEILATDVQSLDIEAGQPEDGLDFRIHISIVYAWLSAALKSSFNCVAQKSMPIAMELGSWFLCAHAKLPGRLELPWKDFMSAIRRCEKNLGRKEAFVEWVEAIPYFPKFHRRVDQIADGYLQVLDTGGLGRLANLILDKEREFQTSTGMKSALRPELDDEKSEQTLRCELFKILASMDEYLLRAIIQGRVFEQRTILDHPVQKACERLDDKKPQPSIYMNGIADRMGVSPAPHHWAEVCEHMRLYLENSPEGNRLAEAVDAVIDKQDIWSAARAQRGLRRYTDFSTSRFTAFPSVNRERRDMVRYFISEMKSRIDGETQLGRYYVPFDAPVIEIGYSINPHGRLKEHRMHKSSNYIMNLADAVFAYLYPGLFPLQQAVIYPCFRSTQSWLAEVIFTQIGRGYVSGGRGFSHYAAGYSNHSAFSLVSDKIWERYACEADKDGELQKRVEQIAAEAKEDRRRTQQETQDTEEAELEKLQCLI</sequence>
<evidence type="ECO:0000313" key="2">
    <source>
        <dbReference type="EMBL" id="MDI1487185.1"/>
    </source>
</evidence>
<gene>
    <name evidence="2" type="ORF">OHK93_006453</name>
</gene>
<feature type="region of interest" description="Disordered" evidence="1">
    <location>
        <begin position="583"/>
        <end position="609"/>
    </location>
</feature>
<protein>
    <submittedName>
        <fullName evidence="2">Uncharacterized protein</fullName>
    </submittedName>
</protein>
<evidence type="ECO:0000313" key="3">
    <source>
        <dbReference type="Proteomes" id="UP001161017"/>
    </source>
</evidence>
<feature type="compositionally biased region" description="Acidic residues" evidence="1">
    <location>
        <begin position="64"/>
        <end position="77"/>
    </location>
</feature>
<reference evidence="2" key="1">
    <citation type="journal article" date="2023" name="Genome Biol. Evol.">
        <title>First Whole Genome Sequence and Flow Cytometry Genome Size Data for the Lichen-Forming Fungus Ramalina farinacea (Ascomycota).</title>
        <authorList>
            <person name="Llewellyn T."/>
            <person name="Mian S."/>
            <person name="Hill R."/>
            <person name="Leitch I.J."/>
            <person name="Gaya E."/>
        </authorList>
    </citation>
    <scope>NUCLEOTIDE SEQUENCE</scope>
    <source>
        <strain evidence="2">LIQ254RAFAR</strain>
    </source>
</reference>
<accession>A0AA43TUJ7</accession>